<feature type="transmembrane region" description="Helical" evidence="1">
    <location>
        <begin position="51"/>
        <end position="70"/>
    </location>
</feature>
<proteinExistence type="predicted"/>
<dbReference type="EMBL" id="FMWL01000016">
    <property type="protein sequence ID" value="SCZ81011.1"/>
    <property type="molecule type" value="Genomic_DNA"/>
</dbReference>
<dbReference type="OrthoDB" id="1799310at2"/>
<dbReference type="Proteomes" id="UP000199208">
    <property type="component" value="Unassembled WGS sequence"/>
</dbReference>
<dbReference type="AlphaFoldDB" id="A0A1G5S5K3"/>
<evidence type="ECO:0000313" key="3">
    <source>
        <dbReference type="Proteomes" id="UP000199208"/>
    </source>
</evidence>
<keyword evidence="3" id="KW-1185">Reference proteome</keyword>
<protein>
    <submittedName>
        <fullName evidence="2">Uncharacterized protein</fullName>
    </submittedName>
</protein>
<keyword evidence="1" id="KW-1133">Transmembrane helix</keyword>
<evidence type="ECO:0000256" key="1">
    <source>
        <dbReference type="SAM" id="Phobius"/>
    </source>
</evidence>
<keyword evidence="1" id="KW-0812">Transmembrane</keyword>
<evidence type="ECO:0000313" key="2">
    <source>
        <dbReference type="EMBL" id="SCZ81011.1"/>
    </source>
</evidence>
<gene>
    <name evidence="2" type="ORF">SAMN03080599_02562</name>
</gene>
<feature type="transmembrane region" description="Helical" evidence="1">
    <location>
        <begin position="21"/>
        <end position="39"/>
    </location>
</feature>
<reference evidence="2 3" key="1">
    <citation type="submission" date="2016-10" db="EMBL/GenBank/DDBJ databases">
        <authorList>
            <person name="de Groot N.N."/>
        </authorList>
    </citation>
    <scope>NUCLEOTIDE SEQUENCE [LARGE SCALE GENOMIC DNA]</scope>
    <source>
        <strain evidence="2 3">DSM 2784</strain>
    </source>
</reference>
<dbReference type="STRING" id="1120920.SAMN03080599_02562"/>
<dbReference type="RefSeq" id="WP_092592131.1">
    <property type="nucleotide sequence ID" value="NZ_FMWL01000016.1"/>
</dbReference>
<name>A0A1G5S5K3_9FIRM</name>
<organism evidence="2 3">
    <name type="scientific">Acidaminobacter hydrogenoformans DSM 2784</name>
    <dbReference type="NCBI Taxonomy" id="1120920"/>
    <lineage>
        <taxon>Bacteria</taxon>
        <taxon>Bacillati</taxon>
        <taxon>Bacillota</taxon>
        <taxon>Clostridia</taxon>
        <taxon>Peptostreptococcales</taxon>
        <taxon>Acidaminobacteraceae</taxon>
        <taxon>Acidaminobacter</taxon>
    </lineage>
</organism>
<accession>A0A1G5S5K3</accession>
<sequence>MELTEKQKEKKNFWVELMDSMFIMVLCFATLLTAMLMSGKSDGALSYGVDFKTLGLVCVSLVIYLAYVLYQSDRELKSMIQNLYCDSETTSIEVKGA</sequence>
<keyword evidence="1" id="KW-0472">Membrane</keyword>